<sequence length="110" mass="12695">MQDKLQYIGLEFIKETETEAFLNNKIWNLKFMKESANPPDNLPKSEHSFKMIRSVLYPSNPIKHFWENVIFESVSLVSYNMIAPKPYVAPTTNAANPLGLKQEEVEYLAS</sequence>
<gene>
    <name evidence="1" type="ORF">O181_006177</name>
</gene>
<dbReference type="AlphaFoldDB" id="A0A9Q3BJJ7"/>
<evidence type="ECO:0000313" key="1">
    <source>
        <dbReference type="EMBL" id="MBW0466462.1"/>
    </source>
</evidence>
<reference evidence="1" key="1">
    <citation type="submission" date="2021-03" db="EMBL/GenBank/DDBJ databases">
        <title>Draft genome sequence of rust myrtle Austropuccinia psidii MF-1, a brazilian biotype.</title>
        <authorList>
            <person name="Quecine M.C."/>
            <person name="Pachon D.M.R."/>
            <person name="Bonatelli M.L."/>
            <person name="Correr F.H."/>
            <person name="Franceschini L.M."/>
            <person name="Leite T.F."/>
            <person name="Margarido G.R.A."/>
            <person name="Almeida C.A."/>
            <person name="Ferrarezi J.A."/>
            <person name="Labate C.A."/>
        </authorList>
    </citation>
    <scope>NUCLEOTIDE SEQUENCE</scope>
    <source>
        <strain evidence="1">MF-1</strain>
    </source>
</reference>
<organism evidence="1 2">
    <name type="scientific">Austropuccinia psidii MF-1</name>
    <dbReference type="NCBI Taxonomy" id="1389203"/>
    <lineage>
        <taxon>Eukaryota</taxon>
        <taxon>Fungi</taxon>
        <taxon>Dikarya</taxon>
        <taxon>Basidiomycota</taxon>
        <taxon>Pucciniomycotina</taxon>
        <taxon>Pucciniomycetes</taxon>
        <taxon>Pucciniales</taxon>
        <taxon>Sphaerophragmiaceae</taxon>
        <taxon>Austropuccinia</taxon>
    </lineage>
</organism>
<keyword evidence="2" id="KW-1185">Reference proteome</keyword>
<name>A0A9Q3BJJ7_9BASI</name>
<proteinExistence type="predicted"/>
<dbReference type="EMBL" id="AVOT02001307">
    <property type="protein sequence ID" value="MBW0466462.1"/>
    <property type="molecule type" value="Genomic_DNA"/>
</dbReference>
<accession>A0A9Q3BJJ7</accession>
<protein>
    <submittedName>
        <fullName evidence="1">Uncharacterized protein</fullName>
    </submittedName>
</protein>
<dbReference type="Proteomes" id="UP000765509">
    <property type="component" value="Unassembled WGS sequence"/>
</dbReference>
<comment type="caution">
    <text evidence="1">The sequence shown here is derived from an EMBL/GenBank/DDBJ whole genome shotgun (WGS) entry which is preliminary data.</text>
</comment>
<evidence type="ECO:0000313" key="2">
    <source>
        <dbReference type="Proteomes" id="UP000765509"/>
    </source>
</evidence>